<dbReference type="InterPro" id="IPR013783">
    <property type="entry name" value="Ig-like_fold"/>
</dbReference>
<dbReference type="AlphaFoldDB" id="A0A564ZBD0"/>
<feature type="non-terminal residue" evidence="2">
    <location>
        <position position="118"/>
    </location>
</feature>
<dbReference type="Proteomes" id="UP000321570">
    <property type="component" value="Unassembled WGS sequence"/>
</dbReference>
<feature type="domain" description="Fibronectin type-III" evidence="1">
    <location>
        <begin position="65"/>
        <end position="118"/>
    </location>
</feature>
<feature type="domain" description="Fibronectin type-III" evidence="1">
    <location>
        <begin position="1"/>
        <end position="61"/>
    </location>
</feature>
<dbReference type="EMBL" id="CABIJS010000702">
    <property type="protein sequence ID" value="VUZ56363.1"/>
    <property type="molecule type" value="Genomic_DNA"/>
</dbReference>
<dbReference type="PROSITE" id="PS50853">
    <property type="entry name" value="FN3"/>
    <property type="match status" value="2"/>
</dbReference>
<feature type="non-terminal residue" evidence="2">
    <location>
        <position position="1"/>
    </location>
</feature>
<evidence type="ECO:0000313" key="2">
    <source>
        <dbReference type="EMBL" id="VUZ56363.1"/>
    </source>
</evidence>
<sequence>NVKLVQVDSTLSQSDATGSAGTLTLLTHLRSNATYHIRISAANIKGDGPISPPYAVIVRPGALPPPVNFKAVSKSAHEVSLHWDTPETQQRGPPLVNYELLVTPLDGEGNTDSTSRQI</sequence>
<dbReference type="Gene3D" id="2.60.40.10">
    <property type="entry name" value="Immunoglobulins"/>
    <property type="match status" value="2"/>
</dbReference>
<keyword evidence="3" id="KW-1185">Reference proteome</keyword>
<evidence type="ECO:0000313" key="3">
    <source>
        <dbReference type="Proteomes" id="UP000321570"/>
    </source>
</evidence>
<dbReference type="CDD" id="cd00063">
    <property type="entry name" value="FN3"/>
    <property type="match status" value="1"/>
</dbReference>
<evidence type="ECO:0000259" key="1">
    <source>
        <dbReference type="PROSITE" id="PS50853"/>
    </source>
</evidence>
<name>A0A564ZBD0_HYMDI</name>
<proteinExistence type="predicted"/>
<reference evidence="2 3" key="1">
    <citation type="submission" date="2019-07" db="EMBL/GenBank/DDBJ databases">
        <authorList>
            <person name="Jastrzebski P J."/>
            <person name="Paukszto L."/>
            <person name="Jastrzebski P J."/>
        </authorList>
    </citation>
    <scope>NUCLEOTIDE SEQUENCE [LARGE SCALE GENOMIC DNA]</scope>
    <source>
        <strain evidence="2 3">WMS-il1</strain>
    </source>
</reference>
<gene>
    <name evidence="2" type="ORF">WMSIL1_LOCUS14011</name>
</gene>
<dbReference type="InterPro" id="IPR003961">
    <property type="entry name" value="FN3_dom"/>
</dbReference>
<dbReference type="SUPFAM" id="SSF49265">
    <property type="entry name" value="Fibronectin type III"/>
    <property type="match status" value="1"/>
</dbReference>
<accession>A0A564ZBD0</accession>
<organism evidence="2 3">
    <name type="scientific">Hymenolepis diminuta</name>
    <name type="common">Rat tapeworm</name>
    <dbReference type="NCBI Taxonomy" id="6216"/>
    <lineage>
        <taxon>Eukaryota</taxon>
        <taxon>Metazoa</taxon>
        <taxon>Spiralia</taxon>
        <taxon>Lophotrochozoa</taxon>
        <taxon>Platyhelminthes</taxon>
        <taxon>Cestoda</taxon>
        <taxon>Eucestoda</taxon>
        <taxon>Cyclophyllidea</taxon>
        <taxon>Hymenolepididae</taxon>
        <taxon>Hymenolepis</taxon>
    </lineage>
</organism>
<protein>
    <recommendedName>
        <fullName evidence="1">Fibronectin type-III domain-containing protein</fullName>
    </recommendedName>
</protein>
<dbReference type="InterPro" id="IPR036116">
    <property type="entry name" value="FN3_sf"/>
</dbReference>